<name>A0A8T0GNG6_CERPU</name>
<evidence type="ECO:0000256" key="2">
    <source>
        <dbReference type="SAM" id="MobiDB-lite"/>
    </source>
</evidence>
<feature type="coiled-coil region" evidence="1">
    <location>
        <begin position="225"/>
        <end position="405"/>
    </location>
</feature>
<evidence type="ECO:0000256" key="1">
    <source>
        <dbReference type="SAM" id="Coils"/>
    </source>
</evidence>
<evidence type="ECO:0000313" key="4">
    <source>
        <dbReference type="Proteomes" id="UP000822688"/>
    </source>
</evidence>
<feature type="compositionally biased region" description="Low complexity" evidence="2">
    <location>
        <begin position="634"/>
        <end position="648"/>
    </location>
</feature>
<dbReference type="AlphaFoldDB" id="A0A8T0GNG6"/>
<keyword evidence="1" id="KW-0175">Coiled coil</keyword>
<reference evidence="3" key="1">
    <citation type="submission" date="2020-06" db="EMBL/GenBank/DDBJ databases">
        <title>WGS assembly of Ceratodon purpureus strain R40.</title>
        <authorList>
            <person name="Carey S.B."/>
            <person name="Jenkins J."/>
            <person name="Shu S."/>
            <person name="Lovell J.T."/>
            <person name="Sreedasyam A."/>
            <person name="Maumus F."/>
            <person name="Tiley G.P."/>
            <person name="Fernandez-Pozo N."/>
            <person name="Barry K."/>
            <person name="Chen C."/>
            <person name="Wang M."/>
            <person name="Lipzen A."/>
            <person name="Daum C."/>
            <person name="Saski C.A."/>
            <person name="Payton A.C."/>
            <person name="Mcbreen J.C."/>
            <person name="Conrad R.E."/>
            <person name="Kollar L.M."/>
            <person name="Olsson S."/>
            <person name="Huttunen S."/>
            <person name="Landis J.B."/>
            <person name="Wickett N.J."/>
            <person name="Johnson M.G."/>
            <person name="Rensing S.A."/>
            <person name="Grimwood J."/>
            <person name="Schmutz J."/>
            <person name="Mcdaniel S.F."/>
        </authorList>
    </citation>
    <scope>NUCLEOTIDE SEQUENCE</scope>
    <source>
        <strain evidence="3">R40</strain>
    </source>
</reference>
<evidence type="ECO:0000313" key="3">
    <source>
        <dbReference type="EMBL" id="KAG0559754.1"/>
    </source>
</evidence>
<dbReference type="Proteomes" id="UP000822688">
    <property type="component" value="Chromosome 10"/>
</dbReference>
<comment type="caution">
    <text evidence="3">The sequence shown here is derived from an EMBL/GenBank/DDBJ whole genome shotgun (WGS) entry which is preliminary data.</text>
</comment>
<feature type="region of interest" description="Disordered" evidence="2">
    <location>
        <begin position="513"/>
        <end position="579"/>
    </location>
</feature>
<feature type="compositionally biased region" description="Polar residues" evidence="2">
    <location>
        <begin position="565"/>
        <end position="576"/>
    </location>
</feature>
<dbReference type="EMBL" id="CM026431">
    <property type="protein sequence ID" value="KAG0559754.1"/>
    <property type="molecule type" value="Genomic_DNA"/>
</dbReference>
<feature type="region of interest" description="Disordered" evidence="2">
    <location>
        <begin position="140"/>
        <end position="194"/>
    </location>
</feature>
<accession>A0A8T0GNG6</accession>
<gene>
    <name evidence="3" type="ORF">KC19_10G127000</name>
</gene>
<sequence length="692" mass="78217">MHGVNKRGLEPGWPSHGLRVKRAIVAGRRGGPSTPVPSWKVFNNQLYDGIAAAAAAHAAAGRPTPVSARKLAASLWELQDHPLPACLCSQHWLKGISDMSSPRSQADSYFSPRSCKFAYQQYVKAGSENGRRRGSFSKHLAAAHSHVHHGEKGDGPDHPASASMQCEGQRRHQHSPASSAPSNHKKSDGKLGADLSSLTTSSELLKVLSRIRILEEQHNASLTLTTTLRTELEQARARVQELEQTQKSGRREMDIFVKKINDEKANWKAKEQEMMAASVQAVKDELEEERKVRRRLELSNRKMNKELVEANMAAAKALQDLESERKARQLMEDVCDELAREIGDDKQQREEIKRESERVRDELEEERRMLQLAEVWREERVQMKLSDAKVALEEKNAALDVMRAELEAFLRGERRDDGSDDAAAVQEAEVLRNVITAMHPRGMVASFPPIALNQAASPDNDLYTMDMSNDDEAQEGQYWGNPLDSQDVGSRWEDSEYDMVEENVHGSRQNIHEHVHSDSKELESGSDFVSESHDSEEDDDPHETDRDESSHWEGHHDDADHYHGNGNNVTHASDPQDSVDEYAHTDEDIVALNRPNGHHIEKGTWREETYVEEDLDSHHSSRRLSNGNATHLLSDSSPQQRTQQQSPDKANNTHIIRGMKGHMEWPKSNIDVVMRSKLFESNVERQQLIRHR</sequence>
<dbReference type="PANTHER" id="PTHR31071:SF2">
    <property type="entry name" value="ACTIN CYTOSKELETON-REGULATORY COMPLEX PAN-LIKE PROTEIN"/>
    <property type="match status" value="1"/>
</dbReference>
<organism evidence="3 4">
    <name type="scientific">Ceratodon purpureus</name>
    <name type="common">Fire moss</name>
    <name type="synonym">Dicranum purpureum</name>
    <dbReference type="NCBI Taxonomy" id="3225"/>
    <lineage>
        <taxon>Eukaryota</taxon>
        <taxon>Viridiplantae</taxon>
        <taxon>Streptophyta</taxon>
        <taxon>Embryophyta</taxon>
        <taxon>Bryophyta</taxon>
        <taxon>Bryophytina</taxon>
        <taxon>Bryopsida</taxon>
        <taxon>Dicranidae</taxon>
        <taxon>Pseudoditrichales</taxon>
        <taxon>Ditrichaceae</taxon>
        <taxon>Ceratodon</taxon>
    </lineage>
</organism>
<feature type="compositionally biased region" description="Basic and acidic residues" evidence="2">
    <location>
        <begin position="513"/>
        <end position="523"/>
    </location>
</feature>
<protein>
    <submittedName>
        <fullName evidence="3">Uncharacterized protein</fullName>
    </submittedName>
</protein>
<feature type="compositionally biased region" description="Basic and acidic residues" evidence="2">
    <location>
        <begin position="543"/>
        <end position="563"/>
    </location>
</feature>
<feature type="compositionally biased region" description="Polar residues" evidence="2">
    <location>
        <begin position="623"/>
        <end position="633"/>
    </location>
</feature>
<dbReference type="PANTHER" id="PTHR31071">
    <property type="entry name" value="GB|AAF24581.1"/>
    <property type="match status" value="1"/>
</dbReference>
<dbReference type="InterPro" id="IPR043424">
    <property type="entry name" value="BLT-like"/>
</dbReference>
<feature type="compositionally biased region" description="Basic and acidic residues" evidence="2">
    <location>
        <begin position="148"/>
        <end position="157"/>
    </location>
</feature>
<keyword evidence="4" id="KW-1185">Reference proteome</keyword>
<feature type="region of interest" description="Disordered" evidence="2">
    <location>
        <begin position="613"/>
        <end position="651"/>
    </location>
</feature>
<proteinExistence type="predicted"/>